<accession>A0A1G7QUF8</accession>
<dbReference type="Proteomes" id="UP000198967">
    <property type="component" value="Unassembled WGS sequence"/>
</dbReference>
<sequence length="338" mass="33759">MSRRTSTLVAAVLLVVVVVGVGTLVRVPFVAMGPGPTYDTLGTLDGTPVVAVTGTQTYPTAGHLNMTTVAVNDGVTALTALGYWLQSDRRLVPRDSVYPPGQTTEEVDRQNTEQFAASETSAEAAALAELGLPTRVTVAEVVPGSAADGVLRAGDTIVSVGDTPVSTPEQLAGSLTGTSAGQTVPVTYERDGVRTTVPVVLGQGDGRGMLGVRGGVEPVTGDITISLGDVGGPSAGLMFALAVVDKLTPGELNGGRFVAGTGTIDAAGTVGPIGGIPFKMIAAKDAGATVFLVPDANCAEAAANAPAGLQLVRVSTLAGAVDALEGLDRGATVPSCTP</sequence>
<dbReference type="GO" id="GO:0004252">
    <property type="term" value="F:serine-type endopeptidase activity"/>
    <property type="evidence" value="ECO:0007669"/>
    <property type="project" value="UniProtKB-UniRule"/>
</dbReference>
<dbReference type="AlphaFoldDB" id="A0A1G7QUF8"/>
<dbReference type="Gene3D" id="2.30.42.10">
    <property type="match status" value="1"/>
</dbReference>
<dbReference type="RefSeq" id="WP_093084041.1">
    <property type="nucleotide sequence ID" value="NZ_FNBE01000008.1"/>
</dbReference>
<feature type="active site" evidence="1">
    <location>
        <position position="234"/>
    </location>
</feature>
<dbReference type="InterPro" id="IPR001478">
    <property type="entry name" value="PDZ"/>
</dbReference>
<dbReference type="Pfam" id="PF13180">
    <property type="entry name" value="PDZ_2"/>
    <property type="match status" value="1"/>
</dbReference>
<keyword evidence="1" id="KW-0378">Hydrolase</keyword>
<dbReference type="InterPro" id="IPR020568">
    <property type="entry name" value="Ribosomal_Su5_D2-typ_SF"/>
</dbReference>
<dbReference type="STRING" id="366584.SAMN05216377_108187"/>
<dbReference type="SUPFAM" id="SSF54211">
    <property type="entry name" value="Ribosomal protein S5 domain 2-like"/>
    <property type="match status" value="1"/>
</dbReference>
<dbReference type="SUPFAM" id="SSF50156">
    <property type="entry name" value="PDZ domain-like"/>
    <property type="match status" value="1"/>
</dbReference>
<dbReference type="Gene3D" id="3.30.230.10">
    <property type="match status" value="1"/>
</dbReference>
<comment type="similarity">
    <text evidence="1">Belongs to the peptidase S16 family.</text>
</comment>
<keyword evidence="5" id="KW-1185">Reference proteome</keyword>
<organism evidence="4 5">
    <name type="scientific">Pseudonocardia oroxyli</name>
    <dbReference type="NCBI Taxonomy" id="366584"/>
    <lineage>
        <taxon>Bacteria</taxon>
        <taxon>Bacillati</taxon>
        <taxon>Actinomycetota</taxon>
        <taxon>Actinomycetes</taxon>
        <taxon>Pseudonocardiales</taxon>
        <taxon>Pseudonocardiaceae</taxon>
        <taxon>Pseudonocardia</taxon>
    </lineage>
</organism>
<comment type="catalytic activity">
    <reaction evidence="1">
        <text>Hydrolysis of proteins in presence of ATP.</text>
        <dbReference type="EC" id="3.4.21.53"/>
    </reaction>
</comment>
<dbReference type="EC" id="3.4.21.53" evidence="1"/>
<dbReference type="PROSITE" id="PS51786">
    <property type="entry name" value="LON_PROTEOLYTIC"/>
    <property type="match status" value="1"/>
</dbReference>
<dbReference type="EMBL" id="FNBE01000008">
    <property type="protein sequence ID" value="SDG02135.1"/>
    <property type="molecule type" value="Genomic_DNA"/>
</dbReference>
<dbReference type="OrthoDB" id="2356897at2"/>
<dbReference type="GO" id="GO:0004176">
    <property type="term" value="F:ATP-dependent peptidase activity"/>
    <property type="evidence" value="ECO:0007669"/>
    <property type="project" value="UniProtKB-UniRule"/>
</dbReference>
<dbReference type="SMART" id="SM00228">
    <property type="entry name" value="PDZ"/>
    <property type="match status" value="1"/>
</dbReference>
<feature type="domain" description="Lon proteolytic" evidence="3">
    <location>
        <begin position="229"/>
        <end position="327"/>
    </location>
</feature>
<protein>
    <recommendedName>
        <fullName evidence="1">endopeptidase La</fullName>
        <ecNumber evidence="1">3.4.21.53</ecNumber>
    </recommendedName>
</protein>
<keyword evidence="1" id="KW-0645">Protease</keyword>
<reference evidence="4 5" key="1">
    <citation type="submission" date="2016-10" db="EMBL/GenBank/DDBJ databases">
        <authorList>
            <person name="de Groot N.N."/>
        </authorList>
    </citation>
    <scope>NUCLEOTIDE SEQUENCE [LARGE SCALE GENOMIC DNA]</scope>
    <source>
        <strain evidence="4 5">CGMCC 4.3143</strain>
    </source>
</reference>
<dbReference type="GO" id="GO:0006508">
    <property type="term" value="P:proteolysis"/>
    <property type="evidence" value="ECO:0007669"/>
    <property type="project" value="UniProtKB-KW"/>
</dbReference>
<keyword evidence="1" id="KW-0720">Serine protease</keyword>
<dbReference type="InterPro" id="IPR014721">
    <property type="entry name" value="Ribsml_uS5_D2-typ_fold_subgr"/>
</dbReference>
<feature type="active site" evidence="1">
    <location>
        <position position="279"/>
    </location>
</feature>
<feature type="domain" description="PDZ" evidence="2">
    <location>
        <begin position="119"/>
        <end position="166"/>
    </location>
</feature>
<dbReference type="InterPro" id="IPR036034">
    <property type="entry name" value="PDZ_sf"/>
</dbReference>
<evidence type="ECO:0000313" key="4">
    <source>
        <dbReference type="EMBL" id="SDG02135.1"/>
    </source>
</evidence>
<dbReference type="Pfam" id="PF05362">
    <property type="entry name" value="Lon_C"/>
    <property type="match status" value="1"/>
</dbReference>
<evidence type="ECO:0000259" key="3">
    <source>
        <dbReference type="PROSITE" id="PS51786"/>
    </source>
</evidence>
<gene>
    <name evidence="4" type="ORF">SAMN05216377_108187</name>
</gene>
<dbReference type="InterPro" id="IPR008269">
    <property type="entry name" value="Lon_proteolytic"/>
</dbReference>
<name>A0A1G7QUF8_PSEOR</name>
<dbReference type="PROSITE" id="PS50106">
    <property type="entry name" value="PDZ"/>
    <property type="match status" value="1"/>
</dbReference>
<proteinExistence type="inferred from homology"/>
<evidence type="ECO:0000259" key="2">
    <source>
        <dbReference type="PROSITE" id="PS50106"/>
    </source>
</evidence>
<evidence type="ECO:0000256" key="1">
    <source>
        <dbReference type="PROSITE-ProRule" id="PRU01122"/>
    </source>
</evidence>
<evidence type="ECO:0000313" key="5">
    <source>
        <dbReference type="Proteomes" id="UP000198967"/>
    </source>
</evidence>